<dbReference type="GO" id="GO:0005524">
    <property type="term" value="F:ATP binding"/>
    <property type="evidence" value="ECO:0007669"/>
    <property type="project" value="UniProtKB-KW"/>
</dbReference>
<accession>A0A7K0C9U1</accession>
<evidence type="ECO:0000256" key="1">
    <source>
        <dbReference type="ARBA" id="ARBA00022741"/>
    </source>
</evidence>
<dbReference type="InterPro" id="IPR036388">
    <property type="entry name" value="WH-like_DNA-bd_sf"/>
</dbReference>
<reference evidence="4 5" key="1">
    <citation type="submission" date="2019-10" db="EMBL/GenBank/DDBJ databases">
        <title>Streptomyces smaragdinus sp. nov. and Streptomyces fabii sp. nov., isolated from the gut of fungus growing-termite Macrotermes natalensis.</title>
        <authorList>
            <person name="Schwitalla J."/>
            <person name="Benndorf R."/>
            <person name="Martin K."/>
            <person name="De Beer W."/>
            <person name="Kaster A.-K."/>
            <person name="Vollmers J."/>
            <person name="Poulsen M."/>
            <person name="Beemelmanns C."/>
        </authorList>
    </citation>
    <scope>NUCLEOTIDE SEQUENCE [LARGE SCALE GENOMIC DNA]</scope>
    <source>
        <strain evidence="4 5">RB5</strain>
    </source>
</reference>
<comment type="caution">
    <text evidence="4">The sequence shown here is derived from an EMBL/GenBank/DDBJ whole genome shotgun (WGS) entry which is preliminary data.</text>
</comment>
<dbReference type="InterPro" id="IPR000792">
    <property type="entry name" value="Tscrpt_reg_LuxR_C"/>
</dbReference>
<dbReference type="PROSITE" id="PS50043">
    <property type="entry name" value="HTH_LUXR_2"/>
    <property type="match status" value="1"/>
</dbReference>
<organism evidence="4 5">
    <name type="scientific">Streptomyces smaragdinus</name>
    <dbReference type="NCBI Taxonomy" id="2585196"/>
    <lineage>
        <taxon>Bacteria</taxon>
        <taxon>Bacillati</taxon>
        <taxon>Actinomycetota</taxon>
        <taxon>Actinomycetes</taxon>
        <taxon>Kitasatosporales</taxon>
        <taxon>Streptomycetaceae</taxon>
        <taxon>Streptomyces</taxon>
    </lineage>
</organism>
<dbReference type="GO" id="GO:0006355">
    <property type="term" value="P:regulation of DNA-templated transcription"/>
    <property type="evidence" value="ECO:0007669"/>
    <property type="project" value="InterPro"/>
</dbReference>
<dbReference type="InterPro" id="IPR041664">
    <property type="entry name" value="AAA_16"/>
</dbReference>
<dbReference type="CDD" id="cd06170">
    <property type="entry name" value="LuxR_C_like"/>
    <property type="match status" value="1"/>
</dbReference>
<dbReference type="PROSITE" id="PS00622">
    <property type="entry name" value="HTH_LUXR_1"/>
    <property type="match status" value="1"/>
</dbReference>
<dbReference type="InterPro" id="IPR027417">
    <property type="entry name" value="P-loop_NTPase"/>
</dbReference>
<dbReference type="RefSeq" id="WP_153449566.1">
    <property type="nucleotide sequence ID" value="NZ_WEGJ01000001.1"/>
</dbReference>
<evidence type="ECO:0000313" key="5">
    <source>
        <dbReference type="Proteomes" id="UP000466345"/>
    </source>
</evidence>
<feature type="domain" description="HTH luxR-type" evidence="3">
    <location>
        <begin position="830"/>
        <end position="895"/>
    </location>
</feature>
<dbReference type="SUPFAM" id="SSF46894">
    <property type="entry name" value="C-terminal effector domain of the bipartite response regulators"/>
    <property type="match status" value="1"/>
</dbReference>
<dbReference type="GO" id="GO:0003677">
    <property type="term" value="F:DNA binding"/>
    <property type="evidence" value="ECO:0007669"/>
    <property type="project" value="InterPro"/>
</dbReference>
<dbReference type="Pfam" id="PF13191">
    <property type="entry name" value="AAA_16"/>
    <property type="match status" value="1"/>
</dbReference>
<dbReference type="GO" id="GO:0005737">
    <property type="term" value="C:cytoplasm"/>
    <property type="evidence" value="ECO:0007669"/>
    <property type="project" value="TreeGrafter"/>
</dbReference>
<dbReference type="SMART" id="SM00421">
    <property type="entry name" value="HTH_LUXR"/>
    <property type="match status" value="1"/>
</dbReference>
<protein>
    <recommendedName>
        <fullName evidence="3">HTH luxR-type domain-containing protein</fullName>
    </recommendedName>
</protein>
<keyword evidence="5" id="KW-1185">Reference proteome</keyword>
<dbReference type="SUPFAM" id="SSF52540">
    <property type="entry name" value="P-loop containing nucleoside triphosphate hydrolases"/>
    <property type="match status" value="1"/>
</dbReference>
<evidence type="ECO:0000259" key="3">
    <source>
        <dbReference type="PROSITE" id="PS50043"/>
    </source>
</evidence>
<dbReference type="PANTHER" id="PTHR16305">
    <property type="entry name" value="TESTICULAR SOLUBLE ADENYLYL CYCLASE"/>
    <property type="match status" value="1"/>
</dbReference>
<dbReference type="Gene3D" id="1.10.10.10">
    <property type="entry name" value="Winged helix-like DNA-binding domain superfamily/Winged helix DNA-binding domain"/>
    <property type="match status" value="1"/>
</dbReference>
<name>A0A7K0C9U1_9ACTN</name>
<sequence length="898" mass="94469">MHGRDAEKAHLAGMLTAAEAGRRQAVVVRGDPGIGKSALLEYVAGLHGGRPVLRVTGTETESDLPFAALHALLHPVRHRIDTLPRPQRDALRAAFGQGAPIRGGDRFMTGLAVLTLLTDLSEDDPLLCLVDDAQWLDQASADALLFAVRRLNAERITVVFGVRTGDRPFPATGIDDLTPAGLTPDDAAALLTEHHPGLAPAARDRVTAEAEGNPLALIELAGMLGPEERAGRLPALTLYTEAATPAGRVETAYRDRVAALPEPTRTILALAAADGTGTLDRILRAADRLAVGTADLGPAERAGLIRIGPAVFTFRHPLVKAAAYRGAPLSVRQAAHRALAGESGEDRRAYHLAAATTGVDEPLGDLVEGAADRALERGAPAAAASLYERAAQLTDDREPRARRLAAAAESAAAAGQPDRAGRLAARGTRLTTRPGTVARLAAVSAALEFERGNAGVAGRIALEAAEMAPEQAVALLGAAADYAWFAGDADVLRRAAALLEGAQRDSGSAIPAVVRGTALLLAGDHVAGLKLLRATPAAAEDALAATYSVYGGLRSGGDTETLAAADELARLCRAQGRISDLTHALQLRAQALTFLGRLPEAETDGAEGLRIADAIGHAWRARNISGVLSLSAAVRGDSDRCLELARSGIDGGLAPGASWGGYAVGLLALGLGDYRRAADRLLELLAGPVGHTFIVRFAMPSLVEALVRLGEPERAREPFTRFESWAQWSGRPWALAVAVRCRALLGPSEALYREALGLHSGATRPFEHARTLLLYGEWLRRARRRSDAAVQLREAARMFRDLGAVPWRDRAVGELTAIGAAPRGAGADRVVDELAVLTAQERQVVLLAAAGASNRDIAAQLFLSHRTVGYHLYNAFPKLGISSRTELSRFLCRRASGG</sequence>
<gene>
    <name evidence="4" type="ORF">SRB5_03340</name>
</gene>
<proteinExistence type="predicted"/>
<dbReference type="InterPro" id="IPR016032">
    <property type="entry name" value="Sig_transdc_resp-reg_C-effctor"/>
</dbReference>
<keyword evidence="2" id="KW-0067">ATP-binding</keyword>
<dbReference type="Pfam" id="PF00196">
    <property type="entry name" value="GerE"/>
    <property type="match status" value="1"/>
</dbReference>
<dbReference type="PANTHER" id="PTHR16305:SF35">
    <property type="entry name" value="TRANSCRIPTIONAL ACTIVATOR DOMAIN"/>
    <property type="match status" value="1"/>
</dbReference>
<dbReference type="Proteomes" id="UP000466345">
    <property type="component" value="Unassembled WGS sequence"/>
</dbReference>
<evidence type="ECO:0000256" key="2">
    <source>
        <dbReference type="ARBA" id="ARBA00022840"/>
    </source>
</evidence>
<dbReference type="AlphaFoldDB" id="A0A7K0C9U1"/>
<dbReference type="EMBL" id="WEGJ01000001">
    <property type="protein sequence ID" value="MQY10227.1"/>
    <property type="molecule type" value="Genomic_DNA"/>
</dbReference>
<dbReference type="PRINTS" id="PR00038">
    <property type="entry name" value="HTHLUXR"/>
</dbReference>
<evidence type="ECO:0000313" key="4">
    <source>
        <dbReference type="EMBL" id="MQY10227.1"/>
    </source>
</evidence>
<keyword evidence="1" id="KW-0547">Nucleotide-binding</keyword>
<dbReference type="GO" id="GO:0004016">
    <property type="term" value="F:adenylate cyclase activity"/>
    <property type="evidence" value="ECO:0007669"/>
    <property type="project" value="TreeGrafter"/>
</dbReference>
<dbReference type="OrthoDB" id="7053960at2"/>